<evidence type="ECO:0000313" key="1">
    <source>
        <dbReference type="EMBL" id="GBN76857.1"/>
    </source>
</evidence>
<dbReference type="AlphaFoldDB" id="A0A4Y2RM19"/>
<accession>A0A4Y2RM19</accession>
<gene>
    <name evidence="1" type="ORF">AVEN_114914_1</name>
</gene>
<keyword evidence="2" id="KW-1185">Reference proteome</keyword>
<protein>
    <submittedName>
        <fullName evidence="1">Uncharacterized protein</fullName>
    </submittedName>
</protein>
<organism evidence="1 2">
    <name type="scientific">Araneus ventricosus</name>
    <name type="common">Orbweaver spider</name>
    <name type="synonym">Epeira ventricosa</name>
    <dbReference type="NCBI Taxonomy" id="182803"/>
    <lineage>
        <taxon>Eukaryota</taxon>
        <taxon>Metazoa</taxon>
        <taxon>Ecdysozoa</taxon>
        <taxon>Arthropoda</taxon>
        <taxon>Chelicerata</taxon>
        <taxon>Arachnida</taxon>
        <taxon>Araneae</taxon>
        <taxon>Araneomorphae</taxon>
        <taxon>Entelegynae</taxon>
        <taxon>Araneoidea</taxon>
        <taxon>Araneidae</taxon>
        <taxon>Araneus</taxon>
    </lineage>
</organism>
<comment type="caution">
    <text evidence="1">The sequence shown here is derived from an EMBL/GenBank/DDBJ whole genome shotgun (WGS) entry which is preliminary data.</text>
</comment>
<evidence type="ECO:0000313" key="2">
    <source>
        <dbReference type="Proteomes" id="UP000499080"/>
    </source>
</evidence>
<sequence length="118" mass="13351">MQNGDRDRTTFGLVSFCEIFIGNNGSPEGTAEIFENCIYSCSKDVRQHLAILEADGKDLGKLSLLHSQLDHKFSRLEAIQKEISSFLLEDTTTHPEYEAGFEAAESYRDRYIELKNQG</sequence>
<dbReference type="Proteomes" id="UP000499080">
    <property type="component" value="Unassembled WGS sequence"/>
</dbReference>
<dbReference type="EMBL" id="BGPR01017665">
    <property type="protein sequence ID" value="GBN76857.1"/>
    <property type="molecule type" value="Genomic_DNA"/>
</dbReference>
<reference evidence="1 2" key="1">
    <citation type="journal article" date="2019" name="Sci. Rep.">
        <title>Orb-weaving spider Araneus ventricosus genome elucidates the spidroin gene catalogue.</title>
        <authorList>
            <person name="Kono N."/>
            <person name="Nakamura H."/>
            <person name="Ohtoshi R."/>
            <person name="Moran D.A.P."/>
            <person name="Shinohara A."/>
            <person name="Yoshida Y."/>
            <person name="Fujiwara M."/>
            <person name="Mori M."/>
            <person name="Tomita M."/>
            <person name="Arakawa K."/>
        </authorList>
    </citation>
    <scope>NUCLEOTIDE SEQUENCE [LARGE SCALE GENOMIC DNA]</scope>
</reference>
<name>A0A4Y2RM19_ARAVE</name>
<proteinExistence type="predicted"/>